<gene>
    <name evidence="6" type="ORF">SAMN04488548_136601</name>
</gene>
<name>A0A1H2LMY7_9ACTN</name>
<dbReference type="InterPro" id="IPR001173">
    <property type="entry name" value="Glyco_trans_2-like"/>
</dbReference>
<reference evidence="6 7" key="1">
    <citation type="submission" date="2016-10" db="EMBL/GenBank/DDBJ databases">
        <authorList>
            <person name="de Groot N.N."/>
        </authorList>
    </citation>
    <scope>NUCLEOTIDE SEQUENCE [LARGE SCALE GENOMIC DNA]</scope>
    <source>
        <strain evidence="6 7">DSM 44215</strain>
    </source>
</reference>
<dbReference type="EMBL" id="FNLM01000036">
    <property type="protein sequence ID" value="SDU82115.1"/>
    <property type="molecule type" value="Genomic_DNA"/>
</dbReference>
<dbReference type="GO" id="GO:0016757">
    <property type="term" value="F:glycosyltransferase activity"/>
    <property type="evidence" value="ECO:0007669"/>
    <property type="project" value="UniProtKB-KW"/>
</dbReference>
<evidence type="ECO:0000313" key="6">
    <source>
        <dbReference type="EMBL" id="SDU82115.1"/>
    </source>
</evidence>
<dbReference type="PANTHER" id="PTHR43179:SF12">
    <property type="entry name" value="GALACTOFURANOSYLTRANSFERASE GLFT2"/>
    <property type="match status" value="1"/>
</dbReference>
<dbReference type="AlphaFoldDB" id="A0A1H2LMY7"/>
<sequence>MTESASTGAETANRESNPLREEGVGVIRLSVVICCYTQRRRPQLDAAIVATIAQLGADDELIIVVDHNPELFDDLTAGAPELTVVANAGARGLSEARNTGTVAASGDVVVFLDDDACPTPGALDAVRTRMRDTGVVAVGGAVEAMWETVAPRWFPDEFGWVVGCDYRGLPDHGAAIRNPIGAAMAVRRDALLGIGGFSPALGRRGTLPAGCEETLMGIALRDRDPDAGIVRDTTFRVTHFVPDDRGTFGYFTSRCYHEGRSKAVLTSLTGADTALASERRYTTRVLPTGVWRHRHTPARVAALVAGFVCTCTGYARGLLERRLRG</sequence>
<evidence type="ECO:0000256" key="2">
    <source>
        <dbReference type="ARBA" id="ARBA00006739"/>
    </source>
</evidence>
<dbReference type="Gene3D" id="3.90.550.10">
    <property type="entry name" value="Spore Coat Polysaccharide Biosynthesis Protein SpsA, Chain A"/>
    <property type="match status" value="1"/>
</dbReference>
<protein>
    <submittedName>
        <fullName evidence="6">Glycosyl transferase family 2</fullName>
    </submittedName>
</protein>
<comment type="pathway">
    <text evidence="1">Cell wall biogenesis; cell wall polysaccharide biosynthesis.</text>
</comment>
<evidence type="ECO:0000313" key="7">
    <source>
        <dbReference type="Proteomes" id="UP000183180"/>
    </source>
</evidence>
<dbReference type="PANTHER" id="PTHR43179">
    <property type="entry name" value="RHAMNOSYLTRANSFERASE WBBL"/>
    <property type="match status" value="1"/>
</dbReference>
<feature type="domain" description="Glycosyltransferase 2-like" evidence="5">
    <location>
        <begin position="30"/>
        <end position="191"/>
    </location>
</feature>
<dbReference type="RefSeq" id="WP_074853979.1">
    <property type="nucleotide sequence ID" value="NZ_FNLM01000036.1"/>
</dbReference>
<dbReference type="STRING" id="158898.SAMN04488548_136601"/>
<comment type="similarity">
    <text evidence="2">Belongs to the glycosyltransferase 2 family.</text>
</comment>
<evidence type="ECO:0000256" key="4">
    <source>
        <dbReference type="ARBA" id="ARBA00022679"/>
    </source>
</evidence>
<keyword evidence="4 6" id="KW-0808">Transferase</keyword>
<evidence type="ECO:0000256" key="3">
    <source>
        <dbReference type="ARBA" id="ARBA00022676"/>
    </source>
</evidence>
<dbReference type="CDD" id="cd00761">
    <property type="entry name" value="Glyco_tranf_GTA_type"/>
    <property type="match status" value="1"/>
</dbReference>
<dbReference type="Pfam" id="PF00535">
    <property type="entry name" value="Glycos_transf_2"/>
    <property type="match status" value="1"/>
</dbReference>
<dbReference type="Proteomes" id="UP000183180">
    <property type="component" value="Unassembled WGS sequence"/>
</dbReference>
<evidence type="ECO:0000256" key="1">
    <source>
        <dbReference type="ARBA" id="ARBA00004776"/>
    </source>
</evidence>
<organism evidence="6 7">
    <name type="scientific">Gordonia westfalica</name>
    <dbReference type="NCBI Taxonomy" id="158898"/>
    <lineage>
        <taxon>Bacteria</taxon>
        <taxon>Bacillati</taxon>
        <taxon>Actinomycetota</taxon>
        <taxon>Actinomycetes</taxon>
        <taxon>Mycobacteriales</taxon>
        <taxon>Gordoniaceae</taxon>
        <taxon>Gordonia</taxon>
    </lineage>
</organism>
<evidence type="ECO:0000259" key="5">
    <source>
        <dbReference type="Pfam" id="PF00535"/>
    </source>
</evidence>
<dbReference type="InterPro" id="IPR029044">
    <property type="entry name" value="Nucleotide-diphossugar_trans"/>
</dbReference>
<keyword evidence="3" id="KW-0328">Glycosyltransferase</keyword>
<proteinExistence type="inferred from homology"/>
<dbReference type="SUPFAM" id="SSF53448">
    <property type="entry name" value="Nucleotide-diphospho-sugar transferases"/>
    <property type="match status" value="1"/>
</dbReference>
<accession>A0A1H2LMY7</accession>
<dbReference type="OrthoDB" id="153025at2"/>